<evidence type="ECO:0000256" key="5">
    <source>
        <dbReference type="ARBA" id="ARBA00022989"/>
    </source>
</evidence>
<dbReference type="RefSeq" id="WP_121794679.1">
    <property type="nucleotide sequence ID" value="NZ_RDBF01000008.1"/>
</dbReference>
<protein>
    <submittedName>
        <fullName evidence="9">ABC transporter permease</fullName>
    </submittedName>
</protein>
<keyword evidence="4 7" id="KW-0812">Transmembrane</keyword>
<keyword evidence="2 7" id="KW-0813">Transport</keyword>
<feature type="transmembrane region" description="Helical" evidence="7">
    <location>
        <begin position="24"/>
        <end position="50"/>
    </location>
</feature>
<evidence type="ECO:0000259" key="8">
    <source>
        <dbReference type="PROSITE" id="PS50928"/>
    </source>
</evidence>
<proteinExistence type="inferred from homology"/>
<dbReference type="InterPro" id="IPR035906">
    <property type="entry name" value="MetI-like_sf"/>
</dbReference>
<feature type="transmembrane region" description="Helical" evidence="7">
    <location>
        <begin position="154"/>
        <end position="171"/>
    </location>
</feature>
<evidence type="ECO:0000256" key="4">
    <source>
        <dbReference type="ARBA" id="ARBA00022692"/>
    </source>
</evidence>
<keyword evidence="3" id="KW-1003">Cell membrane</keyword>
<evidence type="ECO:0000256" key="3">
    <source>
        <dbReference type="ARBA" id="ARBA00022475"/>
    </source>
</evidence>
<sequence length="288" mass="29932">MTIAQQITTGRTAPVGKRTRSDRVLTPTVVFTLAVVALVIAVGLLAPLIAPFDPLTTNSGNTFASPSAEHWLGTDQAGRDVLSRLMYGATASFRGTAIAVAVFMVIGVPWGLAAGYLGGPFDEASMRLADAILSIPGLVLAVAITGVVGSGLNMSMVALGFIFSPSIAMLLRSNILPIRRADYLLVARSLGVSNLRAAFRHVLPNAFAPVLVQACSLASIAMIVQAALGFLGLGVNPPHPSWGGDLADAYLFFTEAPFATVVPGLVIVLAAFSISRIGDALRAWLHVG</sequence>
<dbReference type="Pfam" id="PF00528">
    <property type="entry name" value="BPD_transp_1"/>
    <property type="match status" value="1"/>
</dbReference>
<organism evidence="9 10">
    <name type="scientific">Aeromicrobium phragmitis</name>
    <dbReference type="NCBI Taxonomy" id="2478914"/>
    <lineage>
        <taxon>Bacteria</taxon>
        <taxon>Bacillati</taxon>
        <taxon>Actinomycetota</taxon>
        <taxon>Actinomycetes</taxon>
        <taxon>Propionibacteriales</taxon>
        <taxon>Nocardioidaceae</taxon>
        <taxon>Aeromicrobium</taxon>
    </lineage>
</organism>
<dbReference type="AlphaFoldDB" id="A0A3L8PKM7"/>
<evidence type="ECO:0000313" key="9">
    <source>
        <dbReference type="EMBL" id="RLV55339.1"/>
    </source>
</evidence>
<dbReference type="OrthoDB" id="8906042at2"/>
<comment type="caution">
    <text evidence="9">The sequence shown here is derived from an EMBL/GenBank/DDBJ whole genome shotgun (WGS) entry which is preliminary data.</text>
</comment>
<evidence type="ECO:0000256" key="7">
    <source>
        <dbReference type="RuleBase" id="RU363032"/>
    </source>
</evidence>
<gene>
    <name evidence="9" type="ORF">D9V41_11300</name>
</gene>
<feature type="transmembrane region" description="Helical" evidence="7">
    <location>
        <begin position="128"/>
        <end position="148"/>
    </location>
</feature>
<keyword evidence="6 7" id="KW-0472">Membrane</keyword>
<feature type="domain" description="ABC transmembrane type-1" evidence="8">
    <location>
        <begin position="89"/>
        <end position="278"/>
    </location>
</feature>
<evidence type="ECO:0000256" key="2">
    <source>
        <dbReference type="ARBA" id="ARBA00022448"/>
    </source>
</evidence>
<name>A0A3L8PKM7_9ACTN</name>
<dbReference type="CDD" id="cd06261">
    <property type="entry name" value="TM_PBP2"/>
    <property type="match status" value="1"/>
</dbReference>
<dbReference type="GO" id="GO:0005886">
    <property type="term" value="C:plasma membrane"/>
    <property type="evidence" value="ECO:0007669"/>
    <property type="project" value="UniProtKB-SubCell"/>
</dbReference>
<feature type="transmembrane region" description="Helical" evidence="7">
    <location>
        <begin position="250"/>
        <end position="272"/>
    </location>
</feature>
<evidence type="ECO:0000313" key="10">
    <source>
        <dbReference type="Proteomes" id="UP000282515"/>
    </source>
</evidence>
<dbReference type="GO" id="GO:0055085">
    <property type="term" value="P:transmembrane transport"/>
    <property type="evidence" value="ECO:0007669"/>
    <property type="project" value="InterPro"/>
</dbReference>
<feature type="transmembrane region" description="Helical" evidence="7">
    <location>
        <begin position="206"/>
        <end position="230"/>
    </location>
</feature>
<keyword evidence="10" id="KW-1185">Reference proteome</keyword>
<reference evidence="9 10" key="1">
    <citation type="submission" date="2018-10" db="EMBL/GenBank/DDBJ databases">
        <title>Aeromicrobium sp. 9W16Y-2 whole genome shotgun sequence.</title>
        <authorList>
            <person name="Li F."/>
        </authorList>
    </citation>
    <scope>NUCLEOTIDE SEQUENCE [LARGE SCALE GENOMIC DNA]</scope>
    <source>
        <strain evidence="9 10">9W16Y-2</strain>
    </source>
</reference>
<dbReference type="EMBL" id="RDBF01000008">
    <property type="protein sequence ID" value="RLV55339.1"/>
    <property type="molecule type" value="Genomic_DNA"/>
</dbReference>
<keyword evidence="5 7" id="KW-1133">Transmembrane helix</keyword>
<dbReference type="PANTHER" id="PTHR43386">
    <property type="entry name" value="OLIGOPEPTIDE TRANSPORT SYSTEM PERMEASE PROTEIN APPC"/>
    <property type="match status" value="1"/>
</dbReference>
<feature type="transmembrane region" description="Helical" evidence="7">
    <location>
        <begin position="93"/>
        <end position="116"/>
    </location>
</feature>
<evidence type="ECO:0000256" key="6">
    <source>
        <dbReference type="ARBA" id="ARBA00023136"/>
    </source>
</evidence>
<dbReference type="PANTHER" id="PTHR43386:SF25">
    <property type="entry name" value="PEPTIDE ABC TRANSPORTER PERMEASE PROTEIN"/>
    <property type="match status" value="1"/>
</dbReference>
<dbReference type="InterPro" id="IPR000515">
    <property type="entry name" value="MetI-like"/>
</dbReference>
<dbReference type="InterPro" id="IPR050366">
    <property type="entry name" value="BP-dependent_transpt_permease"/>
</dbReference>
<evidence type="ECO:0000256" key="1">
    <source>
        <dbReference type="ARBA" id="ARBA00004651"/>
    </source>
</evidence>
<comment type="similarity">
    <text evidence="7">Belongs to the binding-protein-dependent transport system permease family.</text>
</comment>
<dbReference type="Gene3D" id="1.10.3720.10">
    <property type="entry name" value="MetI-like"/>
    <property type="match status" value="1"/>
</dbReference>
<dbReference type="SUPFAM" id="SSF161098">
    <property type="entry name" value="MetI-like"/>
    <property type="match status" value="1"/>
</dbReference>
<dbReference type="PROSITE" id="PS50928">
    <property type="entry name" value="ABC_TM1"/>
    <property type="match status" value="1"/>
</dbReference>
<comment type="subcellular location">
    <subcellularLocation>
        <location evidence="1 7">Cell membrane</location>
        <topology evidence="1 7">Multi-pass membrane protein</topology>
    </subcellularLocation>
</comment>
<dbReference type="Proteomes" id="UP000282515">
    <property type="component" value="Unassembled WGS sequence"/>
</dbReference>
<accession>A0A3L8PKM7</accession>